<dbReference type="PROSITE" id="PS50110">
    <property type="entry name" value="RESPONSE_REGULATORY"/>
    <property type="match status" value="1"/>
</dbReference>
<evidence type="ECO:0000256" key="1">
    <source>
        <dbReference type="ARBA" id="ARBA00022553"/>
    </source>
</evidence>
<evidence type="ECO:0000256" key="5">
    <source>
        <dbReference type="SAM" id="MobiDB-lite"/>
    </source>
</evidence>
<feature type="compositionally biased region" description="Pro residues" evidence="5">
    <location>
        <begin position="154"/>
        <end position="163"/>
    </location>
</feature>
<accession>A0A917V2N3</accession>
<evidence type="ECO:0000313" key="8">
    <source>
        <dbReference type="Proteomes" id="UP000600449"/>
    </source>
</evidence>
<dbReference type="SUPFAM" id="SSF52172">
    <property type="entry name" value="CheY-like"/>
    <property type="match status" value="1"/>
</dbReference>
<dbReference type="PANTHER" id="PTHR48111:SF40">
    <property type="entry name" value="PHOSPHATE REGULON TRANSCRIPTIONAL REGULATORY PROTEIN PHOB"/>
    <property type="match status" value="1"/>
</dbReference>
<dbReference type="Pfam" id="PF00072">
    <property type="entry name" value="Response_reg"/>
    <property type="match status" value="1"/>
</dbReference>
<evidence type="ECO:0000313" key="7">
    <source>
        <dbReference type="EMBL" id="GGK24055.1"/>
    </source>
</evidence>
<feature type="region of interest" description="Disordered" evidence="5">
    <location>
        <begin position="140"/>
        <end position="163"/>
    </location>
</feature>
<dbReference type="GO" id="GO:0000976">
    <property type="term" value="F:transcription cis-regulatory region binding"/>
    <property type="evidence" value="ECO:0007669"/>
    <property type="project" value="TreeGrafter"/>
</dbReference>
<keyword evidence="1 4" id="KW-0597">Phosphoprotein</keyword>
<evidence type="ECO:0000256" key="2">
    <source>
        <dbReference type="ARBA" id="ARBA00023012"/>
    </source>
</evidence>
<dbReference type="InterPro" id="IPR001789">
    <property type="entry name" value="Sig_transdc_resp-reg_receiver"/>
</dbReference>
<dbReference type="GO" id="GO:0005829">
    <property type="term" value="C:cytosol"/>
    <property type="evidence" value="ECO:0007669"/>
    <property type="project" value="TreeGrafter"/>
</dbReference>
<keyword evidence="2" id="KW-0902">Two-component regulatory system</keyword>
<dbReference type="InterPro" id="IPR039420">
    <property type="entry name" value="WalR-like"/>
</dbReference>
<reference evidence="7 8" key="1">
    <citation type="journal article" date="2014" name="Int. J. Syst. Evol. Microbiol.">
        <title>Complete genome sequence of Corynebacterium casei LMG S-19264T (=DSM 44701T), isolated from a smear-ripened cheese.</title>
        <authorList>
            <consortium name="US DOE Joint Genome Institute (JGI-PGF)"/>
            <person name="Walter F."/>
            <person name="Albersmeier A."/>
            <person name="Kalinowski J."/>
            <person name="Ruckert C."/>
        </authorList>
    </citation>
    <scope>NUCLEOTIDE SEQUENCE [LARGE SCALE GENOMIC DNA]</scope>
    <source>
        <strain evidence="7 8">CGMCC 1.9161</strain>
    </source>
</reference>
<proteinExistence type="predicted"/>
<dbReference type="AlphaFoldDB" id="A0A917V2N3"/>
<evidence type="ECO:0000259" key="6">
    <source>
        <dbReference type="PROSITE" id="PS50110"/>
    </source>
</evidence>
<dbReference type="GO" id="GO:0000156">
    <property type="term" value="F:phosphorelay response regulator activity"/>
    <property type="evidence" value="ECO:0007669"/>
    <property type="project" value="TreeGrafter"/>
</dbReference>
<name>A0A917V2N3_9HYPH</name>
<protein>
    <submittedName>
        <fullName evidence="7">Response regulator</fullName>
    </submittedName>
</protein>
<gene>
    <name evidence="7" type="ORF">GCM10011322_08400</name>
</gene>
<comment type="caution">
    <text evidence="7">The sequence shown here is derived from an EMBL/GenBank/DDBJ whole genome shotgun (WGS) entry which is preliminary data.</text>
</comment>
<feature type="modified residue" description="4-aspartylphosphate" evidence="4">
    <location>
        <position position="59"/>
    </location>
</feature>
<dbReference type="Proteomes" id="UP000600449">
    <property type="component" value="Unassembled WGS sequence"/>
</dbReference>
<dbReference type="PANTHER" id="PTHR48111">
    <property type="entry name" value="REGULATOR OF RPOS"/>
    <property type="match status" value="1"/>
</dbReference>
<evidence type="ECO:0000256" key="4">
    <source>
        <dbReference type="PROSITE-ProRule" id="PRU00169"/>
    </source>
</evidence>
<dbReference type="GO" id="GO:0006355">
    <property type="term" value="P:regulation of DNA-templated transcription"/>
    <property type="evidence" value="ECO:0007669"/>
    <property type="project" value="TreeGrafter"/>
</dbReference>
<dbReference type="RefSeq" id="WP_188909883.1">
    <property type="nucleotide sequence ID" value="NZ_BMMF01000002.1"/>
</dbReference>
<dbReference type="EMBL" id="BMMF01000002">
    <property type="protein sequence ID" value="GGK24055.1"/>
    <property type="molecule type" value="Genomic_DNA"/>
</dbReference>
<feature type="domain" description="Response regulatory" evidence="6">
    <location>
        <begin position="9"/>
        <end position="128"/>
    </location>
</feature>
<dbReference type="GO" id="GO:0032993">
    <property type="term" value="C:protein-DNA complex"/>
    <property type="evidence" value="ECO:0007669"/>
    <property type="project" value="TreeGrafter"/>
</dbReference>
<sequence length="163" mass="17988">MRIAFENLSFIVAEDDPFWRRLVVAWLEAFGARSVRDTADGARALALMNEAPADVVVTDWEMPGLDGIALTKALRDRKTSPDAFVPILMLTAYGERGRVMRAMRAGVSGYLVKPTTPQAFYERLLAVLADTRPFVATPHYFGPDRSRPQSFAGPPAPPPVPEE</sequence>
<keyword evidence="8" id="KW-1185">Reference proteome</keyword>
<dbReference type="Gene3D" id="3.40.50.2300">
    <property type="match status" value="1"/>
</dbReference>
<dbReference type="InterPro" id="IPR011006">
    <property type="entry name" value="CheY-like_superfamily"/>
</dbReference>
<dbReference type="SMART" id="SM00448">
    <property type="entry name" value="REC"/>
    <property type="match status" value="1"/>
</dbReference>
<evidence type="ECO:0000256" key="3">
    <source>
        <dbReference type="ARBA" id="ARBA00023125"/>
    </source>
</evidence>
<keyword evidence="3" id="KW-0238">DNA-binding</keyword>
<organism evidence="7 8">
    <name type="scientific">Salinarimonas ramus</name>
    <dbReference type="NCBI Taxonomy" id="690164"/>
    <lineage>
        <taxon>Bacteria</taxon>
        <taxon>Pseudomonadati</taxon>
        <taxon>Pseudomonadota</taxon>
        <taxon>Alphaproteobacteria</taxon>
        <taxon>Hyphomicrobiales</taxon>
        <taxon>Salinarimonadaceae</taxon>
        <taxon>Salinarimonas</taxon>
    </lineage>
</organism>